<dbReference type="Gene3D" id="3.40.50.2000">
    <property type="entry name" value="Glycogen Phosphorylase B"/>
    <property type="match status" value="1"/>
</dbReference>
<organism evidence="1 2">
    <name type="scientific">Paenibacillus alvei</name>
    <name type="common">Bacillus alvei</name>
    <dbReference type="NCBI Taxonomy" id="44250"/>
    <lineage>
        <taxon>Bacteria</taxon>
        <taxon>Bacillati</taxon>
        <taxon>Bacillota</taxon>
        <taxon>Bacilli</taxon>
        <taxon>Bacillales</taxon>
        <taxon>Paenibacillaceae</taxon>
        <taxon>Paenibacillus</taxon>
    </lineage>
</organism>
<name>A0A383RHC0_PAEAL</name>
<protein>
    <recommendedName>
        <fullName evidence="3">UDP-glucuronosyltransferase</fullName>
    </recommendedName>
</protein>
<evidence type="ECO:0000313" key="2">
    <source>
        <dbReference type="Proteomes" id="UP000304148"/>
    </source>
</evidence>
<reference evidence="2" key="1">
    <citation type="submission" date="2018-08" db="EMBL/GenBank/DDBJ databases">
        <authorList>
            <person name="Chevrot R."/>
        </authorList>
    </citation>
    <scope>NUCLEOTIDE SEQUENCE [LARGE SCALE GENOMIC DNA]</scope>
</reference>
<gene>
    <name evidence="1" type="ORF">PBLR_14161</name>
</gene>
<accession>A0A383RHC0</accession>
<sequence>MFTLLNTSLITILTSGNSLGAYVPGIRLVEQFRRRGILAEAEVLERLFPEETRRNMIRTKQLFHNSFEAAKMGTRMARDIGLTLDEAAVANLLQRWRDEGRTAFLAVTGFWIPVLQRYEKMMHPEPIRVEFLRLDAIDTPSYRPYEDVYPRYRHHWLYRLGREGTSELHAKLAMSDTEFVPYPERERRIVVHGGGWGIGTYRSKIANLQRHYSLAIVAYHSEEVHDALPCDQIYMTDPNWHPWLEESLSHEQTMQATQTTQTDQATQATLTTQTDQATQATLTTQTAQTAQATLTNQIDTAYPPMAEWKRNEPLTYERGTNGPLLYEVIRNSLAIVSKPGGGTLIDSLSSATPLIYLEPFGEHERANAELWEQLGFGISYERWLEVDCSWEMLHELHLHLKSKTLSLSDFGGMYA</sequence>
<evidence type="ECO:0000313" key="1">
    <source>
        <dbReference type="EMBL" id="SYX85739.1"/>
    </source>
</evidence>
<dbReference type="AlphaFoldDB" id="A0A383RHC0"/>
<evidence type="ECO:0008006" key="3">
    <source>
        <dbReference type="Google" id="ProtNLM"/>
    </source>
</evidence>
<dbReference type="Proteomes" id="UP000304148">
    <property type="component" value="Chromosome"/>
</dbReference>
<proteinExistence type="predicted"/>
<dbReference type="EMBL" id="LS992241">
    <property type="protein sequence ID" value="SYX85739.1"/>
    <property type="molecule type" value="Genomic_DNA"/>
</dbReference>